<dbReference type="Pfam" id="PF00902">
    <property type="entry name" value="TatC"/>
    <property type="match status" value="1"/>
</dbReference>
<dbReference type="HAMAP" id="MF_00902">
    <property type="entry name" value="TatC"/>
    <property type="match status" value="1"/>
</dbReference>
<evidence type="ECO:0000256" key="3">
    <source>
        <dbReference type="ARBA" id="ARBA00022989"/>
    </source>
</evidence>
<comment type="subcellular location">
    <subcellularLocation>
        <location evidence="1">Membrane</location>
        <topology evidence="1">Multi-pass membrane protein</topology>
    </subcellularLocation>
</comment>
<accession>A0A1J5RI64</accession>
<evidence type="ECO:0000256" key="5">
    <source>
        <dbReference type="SAM" id="Phobius"/>
    </source>
</evidence>
<reference evidence="6" key="1">
    <citation type="submission" date="2016-10" db="EMBL/GenBank/DDBJ databases">
        <title>Sequence of Gallionella enrichment culture.</title>
        <authorList>
            <person name="Poehlein A."/>
            <person name="Muehling M."/>
            <person name="Daniel R."/>
        </authorList>
    </citation>
    <scope>NUCLEOTIDE SEQUENCE</scope>
</reference>
<feature type="transmembrane region" description="Helical" evidence="5">
    <location>
        <begin position="88"/>
        <end position="109"/>
    </location>
</feature>
<feature type="transmembrane region" description="Helical" evidence="5">
    <location>
        <begin position="115"/>
        <end position="134"/>
    </location>
</feature>
<dbReference type="EMBL" id="MLJW01000336">
    <property type="protein sequence ID" value="OIQ89283.1"/>
    <property type="molecule type" value="Genomic_DNA"/>
</dbReference>
<feature type="transmembrane region" description="Helical" evidence="5">
    <location>
        <begin position="230"/>
        <end position="246"/>
    </location>
</feature>
<dbReference type="NCBIfam" id="TIGR00945">
    <property type="entry name" value="tatC"/>
    <property type="match status" value="1"/>
</dbReference>
<keyword evidence="3 5" id="KW-1133">Transmembrane helix</keyword>
<dbReference type="PANTHER" id="PTHR30371">
    <property type="entry name" value="SEC-INDEPENDENT PROTEIN TRANSLOCASE PROTEIN TATC"/>
    <property type="match status" value="1"/>
</dbReference>
<gene>
    <name evidence="6" type="primary">tatC_8</name>
    <name evidence="6" type="ORF">GALL_288440</name>
</gene>
<dbReference type="InterPro" id="IPR002033">
    <property type="entry name" value="TatC"/>
</dbReference>
<dbReference type="AlphaFoldDB" id="A0A1J5RI64"/>
<sequence length="296" mass="32169">MPSPARPGSRATAHAPVFEPAFPFFAVQVTDPKPSDSPSPEAEQPFVTHLVELRDRLIRAVASVGVVFAVLAVYPGPSGLFDLFAKPLIAHLPHGSTMIAIGVITPFLVPLKLTMLVALMIALPVVLYQLWAFIAPGLYAHEKRLVVPLIFISTLLFYLGVAFAYFIVLGRLFTFIQDVAPKVITAAPDIESYLSFVLTLFLAFGTAFEVPVVLMLLVRFGVLTIAQLKAWRSYFIVVAFIIAAVITPPDVFSQTSLAMSMILLYEVGIVGSRMLGKYARAPEDEAEKPADAEPPA</sequence>
<evidence type="ECO:0000256" key="2">
    <source>
        <dbReference type="ARBA" id="ARBA00022692"/>
    </source>
</evidence>
<dbReference type="GO" id="GO:0043953">
    <property type="term" value="P:protein transport by the Tat complex"/>
    <property type="evidence" value="ECO:0007669"/>
    <property type="project" value="TreeGrafter"/>
</dbReference>
<feature type="transmembrane region" description="Helical" evidence="5">
    <location>
        <begin position="57"/>
        <end position="76"/>
    </location>
</feature>
<feature type="transmembrane region" description="Helical" evidence="5">
    <location>
        <begin position="193"/>
        <end position="218"/>
    </location>
</feature>
<dbReference type="PROSITE" id="PS01218">
    <property type="entry name" value="TATC"/>
    <property type="match status" value="1"/>
</dbReference>
<protein>
    <submittedName>
        <fullName evidence="6">Sec-independent protein translocase protein TatC</fullName>
    </submittedName>
</protein>
<dbReference type="GO" id="GO:0065002">
    <property type="term" value="P:intracellular protein transmembrane transport"/>
    <property type="evidence" value="ECO:0007669"/>
    <property type="project" value="TreeGrafter"/>
</dbReference>
<organism evidence="6">
    <name type="scientific">mine drainage metagenome</name>
    <dbReference type="NCBI Taxonomy" id="410659"/>
    <lineage>
        <taxon>unclassified sequences</taxon>
        <taxon>metagenomes</taxon>
        <taxon>ecological metagenomes</taxon>
    </lineage>
</organism>
<comment type="caution">
    <text evidence="6">The sequence shown here is derived from an EMBL/GenBank/DDBJ whole genome shotgun (WGS) entry which is preliminary data.</text>
</comment>
<evidence type="ECO:0000256" key="1">
    <source>
        <dbReference type="ARBA" id="ARBA00004141"/>
    </source>
</evidence>
<dbReference type="PRINTS" id="PR01840">
    <property type="entry name" value="TATCFAMILY"/>
</dbReference>
<evidence type="ECO:0000256" key="4">
    <source>
        <dbReference type="ARBA" id="ARBA00023136"/>
    </source>
</evidence>
<proteinExistence type="inferred from homology"/>
<dbReference type="InterPro" id="IPR019820">
    <property type="entry name" value="Sec-indep_translocase_CS"/>
</dbReference>
<dbReference type="PANTHER" id="PTHR30371:SF0">
    <property type="entry name" value="SEC-INDEPENDENT PROTEIN TRANSLOCASE PROTEIN TATC, CHLOROPLASTIC-RELATED"/>
    <property type="match status" value="1"/>
</dbReference>
<dbReference type="GO" id="GO:0033281">
    <property type="term" value="C:TAT protein transport complex"/>
    <property type="evidence" value="ECO:0007669"/>
    <property type="project" value="TreeGrafter"/>
</dbReference>
<feature type="transmembrane region" description="Helical" evidence="5">
    <location>
        <begin position="146"/>
        <end position="173"/>
    </location>
</feature>
<dbReference type="GO" id="GO:0009977">
    <property type="term" value="F:proton motive force dependent protein transmembrane transporter activity"/>
    <property type="evidence" value="ECO:0007669"/>
    <property type="project" value="TreeGrafter"/>
</dbReference>
<name>A0A1J5RI64_9ZZZZ</name>
<keyword evidence="2 5" id="KW-0812">Transmembrane</keyword>
<keyword evidence="4 5" id="KW-0472">Membrane</keyword>
<evidence type="ECO:0000313" key="6">
    <source>
        <dbReference type="EMBL" id="OIQ89283.1"/>
    </source>
</evidence>